<feature type="compositionally biased region" description="Polar residues" evidence="1">
    <location>
        <begin position="52"/>
        <end position="65"/>
    </location>
</feature>
<organism evidence="2 3">
    <name type="scientific">Methanofollis liminatans DSM 4140</name>
    <dbReference type="NCBI Taxonomy" id="28892"/>
    <lineage>
        <taxon>Archaea</taxon>
        <taxon>Methanobacteriati</taxon>
        <taxon>Methanobacteriota</taxon>
        <taxon>Stenosarchaea group</taxon>
        <taxon>Methanomicrobia</taxon>
        <taxon>Methanomicrobiales</taxon>
        <taxon>Methanomicrobiaceae</taxon>
        <taxon>Methanofollis</taxon>
    </lineage>
</organism>
<dbReference type="EMBL" id="CM001555">
    <property type="protein sequence ID" value="EJG06733.1"/>
    <property type="molecule type" value="Genomic_DNA"/>
</dbReference>
<keyword evidence="3" id="KW-1185">Reference proteome</keyword>
<accession>J1AP90</accession>
<dbReference type="HOGENOM" id="CLU_195982_0_0_2"/>
<evidence type="ECO:0000313" key="3">
    <source>
        <dbReference type="Proteomes" id="UP000005095"/>
    </source>
</evidence>
<dbReference type="RefSeq" id="WP_004038186.1">
    <property type="nucleotide sequence ID" value="NZ_CM001555.1"/>
</dbReference>
<dbReference type="Proteomes" id="UP000005095">
    <property type="component" value="Chromosome"/>
</dbReference>
<dbReference type="OrthoDB" id="106127at2157"/>
<evidence type="ECO:0000256" key="1">
    <source>
        <dbReference type="SAM" id="MobiDB-lite"/>
    </source>
</evidence>
<dbReference type="AlphaFoldDB" id="J1AP90"/>
<reference evidence="2 3" key="1">
    <citation type="submission" date="2011-08" db="EMBL/GenBank/DDBJ databases">
        <title>The complete genome of Methanofollis liminatans DSM 4140.</title>
        <authorList>
            <consortium name="US DOE Joint Genome Institute (JGI-PGF)"/>
            <person name="Lucas S."/>
            <person name="Han J."/>
            <person name="Lapidus A."/>
            <person name="Bruce D."/>
            <person name="Goodwin L."/>
            <person name="Pitluck S."/>
            <person name="Peters L."/>
            <person name="Kyrpides N."/>
            <person name="Mavromatis K."/>
            <person name="Ivanova N."/>
            <person name="Mikhailova N."/>
            <person name="Lu M."/>
            <person name="Detter J.C."/>
            <person name="Tapia R."/>
            <person name="Han C."/>
            <person name="Land M."/>
            <person name="Hauser L."/>
            <person name="Markowitz V."/>
            <person name="Cheng J.-F."/>
            <person name="Hugenholtz P."/>
            <person name="Woyke T."/>
            <person name="Wu D."/>
            <person name="Spring S."/>
            <person name="Schuler E."/>
            <person name="Brambilla E."/>
            <person name="Klenk H.-P."/>
            <person name="Eisen J.A."/>
        </authorList>
    </citation>
    <scope>NUCLEOTIDE SEQUENCE [LARGE SCALE GENOMIC DNA]</scope>
    <source>
        <strain evidence="2 3">DSM 4140</strain>
    </source>
</reference>
<feature type="region of interest" description="Disordered" evidence="1">
    <location>
        <begin position="45"/>
        <end position="65"/>
    </location>
</feature>
<sequence length="65" mass="7290">MSALKEHSITDEHGEGVAVILPLHEEEDLHDLVVAAERRNEPAITLKEMKKQIQTPDQHISRPTG</sequence>
<name>J1AP90_9EURY</name>
<proteinExistence type="predicted"/>
<evidence type="ECO:0000313" key="2">
    <source>
        <dbReference type="EMBL" id="EJG06733.1"/>
    </source>
</evidence>
<protein>
    <submittedName>
        <fullName evidence="2">Uncharacterized protein</fullName>
    </submittedName>
</protein>
<gene>
    <name evidence="2" type="ORF">Metli_0770</name>
</gene>